<feature type="non-terminal residue" evidence="1">
    <location>
        <position position="1"/>
    </location>
</feature>
<keyword evidence="2" id="KW-1185">Reference proteome</keyword>
<evidence type="ECO:0000313" key="2">
    <source>
        <dbReference type="Proteomes" id="UP001597083"/>
    </source>
</evidence>
<dbReference type="Proteomes" id="UP001597083">
    <property type="component" value="Unassembled WGS sequence"/>
</dbReference>
<reference evidence="2" key="1">
    <citation type="journal article" date="2019" name="Int. J. Syst. Evol. Microbiol.">
        <title>The Global Catalogue of Microorganisms (GCM) 10K type strain sequencing project: providing services to taxonomists for standard genome sequencing and annotation.</title>
        <authorList>
            <consortium name="The Broad Institute Genomics Platform"/>
            <consortium name="The Broad Institute Genome Sequencing Center for Infectious Disease"/>
            <person name="Wu L."/>
            <person name="Ma J."/>
        </authorList>
    </citation>
    <scope>NUCLEOTIDE SEQUENCE [LARGE SCALE GENOMIC DNA]</scope>
    <source>
        <strain evidence="2">JCM 31696</strain>
    </source>
</reference>
<accession>A0ABW3CJ20</accession>
<evidence type="ECO:0000313" key="1">
    <source>
        <dbReference type="EMBL" id="MFD0853579.1"/>
    </source>
</evidence>
<organism evidence="1 2">
    <name type="scientific">Actinomadura adrarensis</name>
    <dbReference type="NCBI Taxonomy" id="1819600"/>
    <lineage>
        <taxon>Bacteria</taxon>
        <taxon>Bacillati</taxon>
        <taxon>Actinomycetota</taxon>
        <taxon>Actinomycetes</taxon>
        <taxon>Streptosporangiales</taxon>
        <taxon>Thermomonosporaceae</taxon>
        <taxon>Actinomadura</taxon>
    </lineage>
</organism>
<comment type="caution">
    <text evidence="1">The sequence shown here is derived from an EMBL/GenBank/DDBJ whole genome shotgun (WGS) entry which is preliminary data.</text>
</comment>
<gene>
    <name evidence="1" type="ORF">ACFQ07_15185</name>
</gene>
<name>A0ABW3CJ20_9ACTN</name>
<sequence length="69" mass="7543">RVPPITHLDPTCEACGADARWSARGIVNARKPWAKLYAYCCGACHHLAVYDTGDFGTGWTQVHSNEEAP</sequence>
<protein>
    <submittedName>
        <fullName evidence="1">Uncharacterized protein</fullName>
    </submittedName>
</protein>
<dbReference type="EMBL" id="JBHTIR010002287">
    <property type="protein sequence ID" value="MFD0853579.1"/>
    <property type="molecule type" value="Genomic_DNA"/>
</dbReference>
<proteinExistence type="predicted"/>